<dbReference type="PANTHER" id="PTHR35894">
    <property type="entry name" value="GENERAL SECRETION PATHWAY PROTEIN A-RELATED"/>
    <property type="match status" value="1"/>
</dbReference>
<evidence type="ECO:0000259" key="1">
    <source>
        <dbReference type="Pfam" id="PF13401"/>
    </source>
</evidence>
<dbReference type="AlphaFoldDB" id="A0A517R5K1"/>
<dbReference type="PANTHER" id="PTHR35894:SF1">
    <property type="entry name" value="PHOSPHORIBULOKINASE _ URIDINE KINASE FAMILY"/>
    <property type="match status" value="1"/>
</dbReference>
<reference evidence="2 3" key="1">
    <citation type="submission" date="2019-02" db="EMBL/GenBank/DDBJ databases">
        <title>Deep-cultivation of Planctomycetes and their phenomic and genomic characterization uncovers novel biology.</title>
        <authorList>
            <person name="Wiegand S."/>
            <person name="Jogler M."/>
            <person name="Boedeker C."/>
            <person name="Pinto D."/>
            <person name="Vollmers J."/>
            <person name="Rivas-Marin E."/>
            <person name="Kohn T."/>
            <person name="Peeters S.H."/>
            <person name="Heuer A."/>
            <person name="Rast P."/>
            <person name="Oberbeckmann S."/>
            <person name="Bunk B."/>
            <person name="Jeske O."/>
            <person name="Meyerdierks A."/>
            <person name="Storesund J.E."/>
            <person name="Kallscheuer N."/>
            <person name="Luecker S."/>
            <person name="Lage O.M."/>
            <person name="Pohl T."/>
            <person name="Merkel B.J."/>
            <person name="Hornburger P."/>
            <person name="Mueller R.-W."/>
            <person name="Bruemmer F."/>
            <person name="Labrenz M."/>
            <person name="Spormann A.M."/>
            <person name="Op den Camp H."/>
            <person name="Overmann J."/>
            <person name="Amann R."/>
            <person name="Jetten M.S.M."/>
            <person name="Mascher T."/>
            <person name="Medema M.H."/>
            <person name="Devos D.P."/>
            <person name="Kaster A.-K."/>
            <person name="Ovreas L."/>
            <person name="Rohde M."/>
            <person name="Galperin M.Y."/>
            <person name="Jogler C."/>
        </authorList>
    </citation>
    <scope>NUCLEOTIDE SEQUENCE [LARGE SCALE GENOMIC DNA]</scope>
    <source>
        <strain evidence="2 3">Pan189</strain>
    </source>
</reference>
<gene>
    <name evidence="2" type="ORF">Pan189_35670</name>
</gene>
<dbReference type="RefSeq" id="WP_145365326.1">
    <property type="nucleotide sequence ID" value="NZ_CP036268.1"/>
</dbReference>
<dbReference type="KEGG" id="svp:Pan189_35670"/>
<dbReference type="EMBL" id="CP036268">
    <property type="protein sequence ID" value="QDT39164.1"/>
    <property type="molecule type" value="Genomic_DNA"/>
</dbReference>
<dbReference type="SUPFAM" id="SSF52540">
    <property type="entry name" value="P-loop containing nucleoside triphosphate hydrolases"/>
    <property type="match status" value="1"/>
</dbReference>
<dbReference type="InterPro" id="IPR027417">
    <property type="entry name" value="P-loop_NTPase"/>
</dbReference>
<dbReference type="Proteomes" id="UP000317318">
    <property type="component" value="Chromosome"/>
</dbReference>
<sequence>MDLHHWQLKRNPFRDGVESDVWCAIGAHAGASLKLRHVIESREGAAALIGEPGSGKSQLVHYTADEFSETERLTHVLNVPRCSAEDLLEEIVFAVTGDAGPALHPTRAIRRLARWAENAPDGAVVMIDDAQELGEDALRRAVLPMLRATERITVILSGTRPLLTSLRKIEPLAQRIAVTAWLTPLNENDVRTYIEQRLGCVDSNAQIFSDDALRSLSELSRGIPRLINRLAAFSMLLAETDQRETVRESDVERVASELICLPTGLADAA</sequence>
<accession>A0A517R5K1</accession>
<organism evidence="2 3">
    <name type="scientific">Stratiformator vulcanicus</name>
    <dbReference type="NCBI Taxonomy" id="2527980"/>
    <lineage>
        <taxon>Bacteria</taxon>
        <taxon>Pseudomonadati</taxon>
        <taxon>Planctomycetota</taxon>
        <taxon>Planctomycetia</taxon>
        <taxon>Planctomycetales</taxon>
        <taxon>Planctomycetaceae</taxon>
        <taxon>Stratiformator</taxon>
    </lineage>
</organism>
<evidence type="ECO:0000313" key="2">
    <source>
        <dbReference type="EMBL" id="QDT39164.1"/>
    </source>
</evidence>
<feature type="domain" description="ORC1/DEAH AAA+ ATPase" evidence="1">
    <location>
        <begin position="41"/>
        <end position="162"/>
    </location>
</feature>
<dbReference type="GO" id="GO:0016887">
    <property type="term" value="F:ATP hydrolysis activity"/>
    <property type="evidence" value="ECO:0007669"/>
    <property type="project" value="InterPro"/>
</dbReference>
<dbReference type="Pfam" id="PF13401">
    <property type="entry name" value="AAA_22"/>
    <property type="match status" value="1"/>
</dbReference>
<name>A0A517R5K1_9PLAN</name>
<proteinExistence type="predicted"/>
<dbReference type="OrthoDB" id="9783370at2"/>
<evidence type="ECO:0000313" key="3">
    <source>
        <dbReference type="Proteomes" id="UP000317318"/>
    </source>
</evidence>
<dbReference type="InterPro" id="IPR052026">
    <property type="entry name" value="ExeA_AAA_ATPase_DNA-bind"/>
</dbReference>
<keyword evidence="3" id="KW-1185">Reference proteome</keyword>
<protein>
    <recommendedName>
        <fullName evidence="1">ORC1/DEAH AAA+ ATPase domain-containing protein</fullName>
    </recommendedName>
</protein>
<dbReference type="InterPro" id="IPR049945">
    <property type="entry name" value="AAA_22"/>
</dbReference>
<dbReference type="Gene3D" id="3.40.50.300">
    <property type="entry name" value="P-loop containing nucleotide triphosphate hydrolases"/>
    <property type="match status" value="1"/>
</dbReference>